<dbReference type="GO" id="GO:0003723">
    <property type="term" value="F:RNA binding"/>
    <property type="evidence" value="ECO:0007669"/>
    <property type="project" value="InterPro"/>
</dbReference>
<evidence type="ECO:0000259" key="6">
    <source>
        <dbReference type="Pfam" id="PF04880"/>
    </source>
</evidence>
<dbReference type="GO" id="GO:0000178">
    <property type="term" value="C:exosome (RNase complex)"/>
    <property type="evidence" value="ECO:0007669"/>
    <property type="project" value="InterPro"/>
</dbReference>
<dbReference type="InterPro" id="IPR012340">
    <property type="entry name" value="NA-bd_OB-fold"/>
</dbReference>
<feature type="compositionally biased region" description="Polar residues" evidence="5">
    <location>
        <begin position="752"/>
        <end position="767"/>
    </location>
</feature>
<dbReference type="Gene3D" id="2.40.50.140">
    <property type="entry name" value="Nucleic acid-binding proteins"/>
    <property type="match status" value="1"/>
</dbReference>
<comment type="caution">
    <text evidence="8">The sequence shown here is derived from an EMBL/GenBank/DDBJ whole genome shotgun (WGS) entry which is preliminary data.</text>
</comment>
<reference evidence="8 9" key="1">
    <citation type="journal article" date="2024" name="J Genomics">
        <title>Draft genome sequencing and assembly of Favolaschia claudopus CIRM-BRFM 2984 isolated from oak limbs.</title>
        <authorList>
            <person name="Navarro D."/>
            <person name="Drula E."/>
            <person name="Chaduli D."/>
            <person name="Cazenave R."/>
            <person name="Ahrendt S."/>
            <person name="Wang J."/>
            <person name="Lipzen A."/>
            <person name="Daum C."/>
            <person name="Barry K."/>
            <person name="Grigoriev I.V."/>
            <person name="Favel A."/>
            <person name="Rosso M.N."/>
            <person name="Martin F."/>
        </authorList>
    </citation>
    <scope>NUCLEOTIDE SEQUENCE [LARGE SCALE GENOMIC DNA]</scope>
    <source>
        <strain evidence="8 9">CIRM-BRFM 2984</strain>
    </source>
</reference>
<feature type="compositionally biased region" description="Polar residues" evidence="5">
    <location>
        <begin position="498"/>
        <end position="526"/>
    </location>
</feature>
<feature type="compositionally biased region" description="Polar residues" evidence="5">
    <location>
        <begin position="466"/>
        <end position="475"/>
    </location>
</feature>
<feature type="compositionally biased region" description="Low complexity" evidence="5">
    <location>
        <begin position="623"/>
        <end position="646"/>
    </location>
</feature>
<feature type="domain" description="NUDE" evidence="6">
    <location>
        <begin position="307"/>
        <end position="465"/>
    </location>
</feature>
<dbReference type="PANTHER" id="PTHR12940">
    <property type="entry name" value="ES-2 PROTEIN - RELATED"/>
    <property type="match status" value="1"/>
</dbReference>
<dbReference type="Pfam" id="PF04880">
    <property type="entry name" value="NUDE_C"/>
    <property type="match status" value="1"/>
</dbReference>
<sequence>MASNCVLPGQPIPVPRNAPVPQIGAGIYVRDSELRASVVGIPNQEGPVLSISRVRPQPPSINSIVLGTIIRLSPLQATLSISVVDGVPLPAGEEFTGVIRTQDVRATEKDRVKIGDSFRGGDVVRGEVISLGDARSYFITTARNDLGVVFAVSEAGKTMVPVSWKEMRCPETGKVEKRKCAKPHYSSSSDWREKYNEVADMLAETRAELDDFQVASKELEAELEAELQRTEKAQQDLKVKVARAENERDEWKSKFMSLQTTHNTATTTLQRELDKLRQEHQQAKVQLRELEMGTDDLERNERAISSSLADIESKYSRALEEKILLEHELLDKANLEEECQRLKDELRDANVEVSILKDQLAAQSASDNNSIAPSSLFPQLAPQSEDNLLNTQAPADLQLEDLTPSTDSLPSSMEETPVDTTPRAKAQNALSHIATPPGSSGIARSTTLPSLYSPRSPAYRPVAARNPTTSTSRSKGVQMVSEMRARITRVPRLRMGSLTKQPNANTLAASTMTNGSTGWESLTSTRRSVDNPKRSSESESEDKSKKRDSAGWVLIMEDSPSPPKPKPGERRRASSPVGIIPFRPAASTASAMPPPTSKLSNPLNHSTMPSSSSGLKRPQSRLSSGSATISIPSSSSSSSSRPSTPTFLPIPSGGLSHSIAGAKRSTGPSAPNNPYSKRSSLGASTNIPPMPESRERERPTTMPPPPRPGSGTPSSLASTASSRYSEAGKTLPSLPSGAHANVTIRAPKPLSSALSQSRIGRPSSTGGRKSADGLRPRSGRPSAPERSLNRQTVLEEDEYMEALSKIIARDFFPSLVHLDATNGYLDALRSQDPHLINASVRRLEEVNATPLQRPMQTPGRTPYAAGPSETPRHDGSSAAKRPRYDTDLSLDNFQARYTSEDNSSFTQILDEENRKRKESWGWAWEAQKRVEAQRERLIADRERMMIEPQSVVGVREKFRIEAPTPKGLIEDVKGKGKAKEGEDDEEEGGDGEKEEETSMALTLIPSESAVDVMAPQKDTRKAGVDGWKFKARNSLMFAPDADQSPYHTPPSTSTGDPRAIIHGSTRLPEQDDSRSNSRAMSAPPSPTRSRVDAAITGTPYRPRSPTINNFSLVPNLPSPTPDELGPAAVKQLMTWGTLNATPRIISQSEDLPPPNTPFHIPAPTSREAVAQRLSNNASKSLRLKAGLLGIGGKTPGITMRTPVSSSKKGSMGPPSWTPRRSEAAGNLTPAARRLLDRTTMGAMASRRAEAMDKVADWDGKQKDLNRVRWTPTPNAVTKR</sequence>
<keyword evidence="9" id="KW-1185">Reference proteome</keyword>
<feature type="compositionally biased region" description="Low complexity" evidence="5">
    <location>
        <begin position="1204"/>
        <end position="1214"/>
    </location>
</feature>
<feature type="region of interest" description="Disordered" evidence="5">
    <location>
        <begin position="1193"/>
        <end position="1225"/>
    </location>
</feature>
<feature type="compositionally biased region" description="Polar residues" evidence="5">
    <location>
        <begin position="666"/>
        <end position="687"/>
    </location>
</feature>
<evidence type="ECO:0000256" key="1">
    <source>
        <dbReference type="ARBA" id="ARBA00004123"/>
    </source>
</evidence>
<evidence type="ECO:0000313" key="9">
    <source>
        <dbReference type="Proteomes" id="UP001362999"/>
    </source>
</evidence>
<dbReference type="AlphaFoldDB" id="A0AAW0EF46"/>
<accession>A0AAW0EF46</accession>
<feature type="compositionally biased region" description="Acidic residues" evidence="5">
    <location>
        <begin position="981"/>
        <end position="997"/>
    </location>
</feature>
<comment type="similarity">
    <text evidence="2">Belongs to the ESS2 family.</text>
</comment>
<dbReference type="EMBL" id="JAWWNJ010000001">
    <property type="protein sequence ID" value="KAK7064129.1"/>
    <property type="molecule type" value="Genomic_DNA"/>
</dbReference>
<dbReference type="SUPFAM" id="SSF50249">
    <property type="entry name" value="Nucleic acid-binding proteins"/>
    <property type="match status" value="1"/>
</dbReference>
<feature type="region of interest" description="Disordered" evidence="5">
    <location>
        <begin position="1038"/>
        <end position="1125"/>
    </location>
</feature>
<feature type="region of interest" description="Disordered" evidence="5">
    <location>
        <begin position="497"/>
        <end position="793"/>
    </location>
</feature>
<dbReference type="InterPro" id="IPR019495">
    <property type="entry name" value="EXOSC1_C"/>
</dbReference>
<feature type="region of interest" description="Disordered" evidence="5">
    <location>
        <begin position="451"/>
        <end position="479"/>
    </location>
</feature>
<keyword evidence="4" id="KW-0175">Coiled coil</keyword>
<dbReference type="Pfam" id="PF09751">
    <property type="entry name" value="Es2"/>
    <property type="match status" value="1"/>
</dbReference>
<evidence type="ECO:0000256" key="5">
    <source>
        <dbReference type="SAM" id="MobiDB-lite"/>
    </source>
</evidence>
<feature type="compositionally biased region" description="Basic and acidic residues" evidence="5">
    <location>
        <begin position="527"/>
        <end position="549"/>
    </location>
</feature>
<feature type="compositionally biased region" description="Basic and acidic residues" evidence="5">
    <location>
        <begin position="968"/>
        <end position="980"/>
    </location>
</feature>
<dbReference type="PANTHER" id="PTHR12940:SF0">
    <property type="entry name" value="SPLICING FACTOR ESS-2 HOMOLOG"/>
    <property type="match status" value="1"/>
</dbReference>
<feature type="domain" description="Exosome complex component CSL4 C-terminal" evidence="7">
    <location>
        <begin position="91"/>
        <end position="131"/>
    </location>
</feature>
<keyword evidence="3" id="KW-0539">Nucleus</keyword>
<gene>
    <name evidence="8" type="ORF">R3P38DRAFT_3301726</name>
</gene>
<feature type="region of interest" description="Disordered" evidence="5">
    <location>
        <begin position="846"/>
        <end position="884"/>
    </location>
</feature>
<evidence type="ECO:0000256" key="3">
    <source>
        <dbReference type="ARBA" id="ARBA00023242"/>
    </source>
</evidence>
<proteinExistence type="inferred from homology"/>
<dbReference type="GO" id="GO:0071013">
    <property type="term" value="C:catalytic step 2 spliceosome"/>
    <property type="evidence" value="ECO:0007669"/>
    <property type="project" value="TreeGrafter"/>
</dbReference>
<protein>
    <submittedName>
        <fullName evidence="8">Nuclear protein Es2-domain-containing protein</fullName>
    </submittedName>
</protein>
<name>A0AAW0EF46_9AGAR</name>
<dbReference type="Gene3D" id="6.10.250.1080">
    <property type="match status" value="1"/>
</dbReference>
<evidence type="ECO:0000256" key="4">
    <source>
        <dbReference type="SAM" id="Coils"/>
    </source>
</evidence>
<feature type="compositionally biased region" description="Polar residues" evidence="5">
    <location>
        <begin position="598"/>
        <end position="614"/>
    </location>
</feature>
<dbReference type="Pfam" id="PF10447">
    <property type="entry name" value="EXOSC1"/>
    <property type="match status" value="1"/>
</dbReference>
<organism evidence="8 9">
    <name type="scientific">Favolaschia claudopus</name>
    <dbReference type="NCBI Taxonomy" id="2862362"/>
    <lineage>
        <taxon>Eukaryota</taxon>
        <taxon>Fungi</taxon>
        <taxon>Dikarya</taxon>
        <taxon>Basidiomycota</taxon>
        <taxon>Agaricomycotina</taxon>
        <taxon>Agaricomycetes</taxon>
        <taxon>Agaricomycetidae</taxon>
        <taxon>Agaricales</taxon>
        <taxon>Marasmiineae</taxon>
        <taxon>Mycenaceae</taxon>
        <taxon>Favolaschia</taxon>
    </lineage>
</organism>
<evidence type="ECO:0000313" key="8">
    <source>
        <dbReference type="EMBL" id="KAK7064129.1"/>
    </source>
</evidence>
<dbReference type="InterPro" id="IPR019148">
    <property type="entry name" value="Nuclear_protein_DGCR14_ESS-2"/>
</dbReference>
<dbReference type="InterPro" id="IPR006964">
    <property type="entry name" value="NUDE_dom"/>
</dbReference>
<feature type="region of interest" description="Disordered" evidence="5">
    <location>
        <begin position="962"/>
        <end position="1026"/>
    </location>
</feature>
<dbReference type="Proteomes" id="UP001362999">
    <property type="component" value="Unassembled WGS sequence"/>
</dbReference>
<feature type="compositionally biased region" description="Low complexity" evidence="5">
    <location>
        <begin position="709"/>
        <end position="722"/>
    </location>
</feature>
<comment type="subcellular location">
    <subcellularLocation>
        <location evidence="1">Nucleus</location>
    </subcellularLocation>
</comment>
<evidence type="ECO:0000256" key="2">
    <source>
        <dbReference type="ARBA" id="ARBA00009072"/>
    </source>
</evidence>
<evidence type="ECO:0000259" key="7">
    <source>
        <dbReference type="Pfam" id="PF10447"/>
    </source>
</evidence>
<feature type="coiled-coil region" evidence="4">
    <location>
        <begin position="202"/>
        <end position="359"/>
    </location>
</feature>
<feature type="compositionally biased region" description="Polar residues" evidence="5">
    <location>
        <begin position="1045"/>
        <end position="1055"/>
    </location>
</feature>